<evidence type="ECO:0000313" key="3">
    <source>
        <dbReference type="Proteomes" id="UP000061809"/>
    </source>
</evidence>
<feature type="domain" description="Helix-turn-helix" evidence="1">
    <location>
        <begin position="45"/>
        <end position="90"/>
    </location>
</feature>
<dbReference type="Pfam" id="PF12728">
    <property type="entry name" value="HTH_17"/>
    <property type="match status" value="1"/>
</dbReference>
<reference evidence="2 3" key="1">
    <citation type="journal article" date="2015" name="Science">
        <title>Genetic determinants of in vivo fitness and diet responsiveness in multiple human gut Bacteroides.</title>
        <authorList>
            <person name="Wu M."/>
            <person name="McNulty N.P."/>
            <person name="Rodionov D.A."/>
            <person name="Khoroshkin M.S."/>
            <person name="Griffin N.W."/>
            <person name="Cheng J."/>
            <person name="Latreille P."/>
            <person name="Kerstetter R.A."/>
            <person name="Terrapon N."/>
            <person name="Henrissat B."/>
            <person name="Osterman A.L."/>
            <person name="Gordon J.I."/>
        </authorList>
    </citation>
    <scope>NUCLEOTIDE SEQUENCE [LARGE SCALE GENOMIC DNA]</scope>
    <source>
        <strain evidence="2 3">WH2</strain>
    </source>
</reference>
<dbReference type="PATRIC" id="fig|246787.4.peg.2186"/>
<dbReference type="AlphaFoldDB" id="A0A0P0GAU6"/>
<dbReference type="InterPro" id="IPR041657">
    <property type="entry name" value="HTH_17"/>
</dbReference>
<dbReference type="Proteomes" id="UP000061809">
    <property type="component" value="Chromosome"/>
</dbReference>
<dbReference type="EMBL" id="CP012801">
    <property type="protein sequence ID" value="ALJ59368.1"/>
    <property type="molecule type" value="Genomic_DNA"/>
</dbReference>
<name>A0A0P0GAU6_9BACE</name>
<proteinExistence type="predicted"/>
<protein>
    <submittedName>
        <fullName evidence="2">Helix-turn-helix domain protein</fullName>
    </submittedName>
</protein>
<organism evidence="2 3">
    <name type="scientific">Bacteroides cellulosilyticus</name>
    <dbReference type="NCBI Taxonomy" id="246787"/>
    <lineage>
        <taxon>Bacteria</taxon>
        <taxon>Pseudomonadati</taxon>
        <taxon>Bacteroidota</taxon>
        <taxon>Bacteroidia</taxon>
        <taxon>Bacteroidales</taxon>
        <taxon>Bacteroidaceae</taxon>
        <taxon>Bacteroides</taxon>
    </lineage>
</organism>
<evidence type="ECO:0000259" key="1">
    <source>
        <dbReference type="Pfam" id="PF12728"/>
    </source>
</evidence>
<sequence length="98" mass="11257">MYMETKLSITEKEVSQAIVFLLQEVRELKEVVNGKGSVERVPIGIKEACIILQKAKPTVYKMAKNCEIPCYKQGKKLYFYKDELLGSIEKGRVIRKCN</sequence>
<accession>A0A0P0GAU6</accession>
<evidence type="ECO:0000313" key="2">
    <source>
        <dbReference type="EMBL" id="ALJ59368.1"/>
    </source>
</evidence>
<dbReference type="KEGG" id="bcel:BcellWH2_02125"/>
<gene>
    <name evidence="2" type="ORF">BcellWH2_02125</name>
</gene>